<organism evidence="4 5">
    <name type="scientific">Aspergillus leporis</name>
    <dbReference type="NCBI Taxonomy" id="41062"/>
    <lineage>
        <taxon>Eukaryota</taxon>
        <taxon>Fungi</taxon>
        <taxon>Dikarya</taxon>
        <taxon>Ascomycota</taxon>
        <taxon>Pezizomycotina</taxon>
        <taxon>Eurotiomycetes</taxon>
        <taxon>Eurotiomycetidae</taxon>
        <taxon>Eurotiales</taxon>
        <taxon>Aspergillaceae</taxon>
        <taxon>Aspergillus</taxon>
        <taxon>Aspergillus subgen. Circumdati</taxon>
    </lineage>
</organism>
<protein>
    <submittedName>
        <fullName evidence="4">Alpha/Beta hydrolase protein</fullName>
    </submittedName>
</protein>
<dbReference type="GO" id="GO:0004301">
    <property type="term" value="F:epoxide hydrolase activity"/>
    <property type="evidence" value="ECO:0007669"/>
    <property type="project" value="TreeGrafter"/>
</dbReference>
<evidence type="ECO:0000256" key="2">
    <source>
        <dbReference type="ARBA" id="ARBA00022801"/>
    </source>
</evidence>
<accession>A0A5N5XEX8</accession>
<sequence length="293" mass="32729">MAHRFDSFTRNIPANCNNFTLHIAEVELVGFRKLLELSRLSELEINIRHDELGQVIIHFAALFSKNEDAIPIVLLPGWLGSFIEFLPTLSYHIIVPSLPDYGFSGGPSRDIEINLGHAARGLNQLMVKLGFDGYGVVNMLFSNVSEIAPSINVATADELQILNRVNAFRQTGFAYAMEHGSRPATIDLVFLNSWQIYHFARVGEKFIEWADHRHPLSLDTILAIARPFGYSLFPHMINPGPEAWVKLSHPNLVFHSAHSVGDHFAGLEQPQIFLEDVEGFAKTVSNLFGADEA</sequence>
<dbReference type="OrthoDB" id="7130006at2759"/>
<evidence type="ECO:0000313" key="5">
    <source>
        <dbReference type="Proteomes" id="UP000326565"/>
    </source>
</evidence>
<name>A0A5N5XEX8_9EURO</name>
<evidence type="ECO:0000256" key="1">
    <source>
        <dbReference type="ARBA" id="ARBA00010088"/>
    </source>
</evidence>
<feature type="domain" description="Epoxide hydrolase N-terminal" evidence="3">
    <location>
        <begin position="37"/>
        <end position="85"/>
    </location>
</feature>
<dbReference type="InterPro" id="IPR029058">
    <property type="entry name" value="AB_hydrolase_fold"/>
</dbReference>
<dbReference type="Proteomes" id="UP000326565">
    <property type="component" value="Unassembled WGS sequence"/>
</dbReference>
<comment type="similarity">
    <text evidence="1">Belongs to the peptidase S33 family.</text>
</comment>
<keyword evidence="5" id="KW-1185">Reference proteome</keyword>
<dbReference type="EMBL" id="ML732151">
    <property type="protein sequence ID" value="KAB8079289.1"/>
    <property type="molecule type" value="Genomic_DNA"/>
</dbReference>
<dbReference type="Pfam" id="PF06441">
    <property type="entry name" value="EHN"/>
    <property type="match status" value="1"/>
</dbReference>
<dbReference type="InterPro" id="IPR010497">
    <property type="entry name" value="Epoxide_hydro_N"/>
</dbReference>
<evidence type="ECO:0000313" key="4">
    <source>
        <dbReference type="EMBL" id="KAB8079289.1"/>
    </source>
</evidence>
<dbReference type="PANTHER" id="PTHR21661">
    <property type="entry name" value="EPOXIDE HYDROLASE 1-RELATED"/>
    <property type="match status" value="1"/>
</dbReference>
<dbReference type="GO" id="GO:0097176">
    <property type="term" value="P:epoxide metabolic process"/>
    <property type="evidence" value="ECO:0007669"/>
    <property type="project" value="TreeGrafter"/>
</dbReference>
<dbReference type="SUPFAM" id="SSF53474">
    <property type="entry name" value="alpha/beta-Hydrolases"/>
    <property type="match status" value="1"/>
</dbReference>
<reference evidence="4 5" key="1">
    <citation type="submission" date="2019-04" db="EMBL/GenBank/DDBJ databases">
        <title>Friends and foes A comparative genomics study of 23 Aspergillus species from section Flavi.</title>
        <authorList>
            <consortium name="DOE Joint Genome Institute"/>
            <person name="Kjaerbolling I."/>
            <person name="Vesth T."/>
            <person name="Frisvad J.C."/>
            <person name="Nybo J.L."/>
            <person name="Theobald S."/>
            <person name="Kildgaard S."/>
            <person name="Isbrandt T."/>
            <person name="Kuo A."/>
            <person name="Sato A."/>
            <person name="Lyhne E.K."/>
            <person name="Kogle M.E."/>
            <person name="Wiebenga A."/>
            <person name="Kun R.S."/>
            <person name="Lubbers R.J."/>
            <person name="Makela M.R."/>
            <person name="Barry K."/>
            <person name="Chovatia M."/>
            <person name="Clum A."/>
            <person name="Daum C."/>
            <person name="Haridas S."/>
            <person name="He G."/>
            <person name="LaButti K."/>
            <person name="Lipzen A."/>
            <person name="Mondo S."/>
            <person name="Riley R."/>
            <person name="Salamov A."/>
            <person name="Simmons B.A."/>
            <person name="Magnuson J.K."/>
            <person name="Henrissat B."/>
            <person name="Mortensen U.H."/>
            <person name="Larsen T.O."/>
            <person name="Devries R.P."/>
            <person name="Grigoriev I.V."/>
            <person name="Machida M."/>
            <person name="Baker S.E."/>
            <person name="Andersen M.R."/>
        </authorList>
    </citation>
    <scope>NUCLEOTIDE SEQUENCE [LARGE SCALE GENOMIC DNA]</scope>
    <source>
        <strain evidence="4 5">CBS 151.66</strain>
    </source>
</reference>
<proteinExistence type="inferred from homology"/>
<gene>
    <name evidence="4" type="ORF">BDV29DRAFT_187263</name>
</gene>
<dbReference type="PANTHER" id="PTHR21661:SF39">
    <property type="entry name" value="HYDROLASE, PUTATIVE (AFU_ORTHOLOGUE AFUA_3G08960)-RELATED"/>
    <property type="match status" value="1"/>
</dbReference>
<keyword evidence="2 4" id="KW-0378">Hydrolase</keyword>
<evidence type="ECO:0000259" key="3">
    <source>
        <dbReference type="Pfam" id="PF06441"/>
    </source>
</evidence>
<dbReference type="AlphaFoldDB" id="A0A5N5XEX8"/>
<dbReference type="Gene3D" id="3.40.50.1820">
    <property type="entry name" value="alpha/beta hydrolase"/>
    <property type="match status" value="3"/>
</dbReference>